<protein>
    <submittedName>
        <fullName evidence="1">Uncharacterized protein</fullName>
    </submittedName>
</protein>
<reference evidence="1" key="1">
    <citation type="submission" date="2020-10" db="EMBL/GenBank/DDBJ databases">
        <title>The Whole-Genome Sequence of Metschnikowia persimmonesis, a Novel Endophytic Yeast Species Isolated from Medicinal Plant Diospyros kaki Thumb.</title>
        <authorList>
            <person name="Rahmat E."/>
            <person name="Kang Y."/>
        </authorList>
    </citation>
    <scope>NUCLEOTIDE SEQUENCE</scope>
    <source>
        <strain evidence="1">KIOM G15050</strain>
    </source>
</reference>
<organism evidence="1 2">
    <name type="scientific">Metschnikowia pulcherrima</name>
    <dbReference type="NCBI Taxonomy" id="27326"/>
    <lineage>
        <taxon>Eukaryota</taxon>
        <taxon>Fungi</taxon>
        <taxon>Dikarya</taxon>
        <taxon>Ascomycota</taxon>
        <taxon>Saccharomycotina</taxon>
        <taxon>Pichiomycetes</taxon>
        <taxon>Metschnikowiaceae</taxon>
        <taxon>Metschnikowia</taxon>
    </lineage>
</organism>
<proteinExistence type="predicted"/>
<dbReference type="AlphaFoldDB" id="A0A8H7GWY7"/>
<accession>A0A8H7GWY7</accession>
<evidence type="ECO:0000313" key="1">
    <source>
        <dbReference type="EMBL" id="KAF8003831.1"/>
    </source>
</evidence>
<name>A0A8H7GWY7_9ASCO</name>
<keyword evidence="2" id="KW-1185">Reference proteome</keyword>
<gene>
    <name evidence="1" type="ORF">HF325_001279</name>
</gene>
<sequence>MSAPPESLLSRINDVVTEKISRMLSITVKMLAFLEYRESLSGSNETLQALTAGKRWTRWKSWMKRWVEK</sequence>
<comment type="caution">
    <text evidence="1">The sequence shown here is derived from an EMBL/GenBank/DDBJ whole genome shotgun (WGS) entry which is preliminary data.</text>
</comment>
<dbReference type="EMBL" id="JACBPP010000002">
    <property type="protein sequence ID" value="KAF8003831.1"/>
    <property type="molecule type" value="Genomic_DNA"/>
</dbReference>
<dbReference type="Proteomes" id="UP000649328">
    <property type="component" value="Unassembled WGS sequence"/>
</dbReference>
<evidence type="ECO:0000313" key="2">
    <source>
        <dbReference type="Proteomes" id="UP000649328"/>
    </source>
</evidence>